<dbReference type="SUPFAM" id="SSF56276">
    <property type="entry name" value="S-adenosylmethionine decarboxylase"/>
    <property type="match status" value="1"/>
</dbReference>
<keyword evidence="8" id="KW-0704">Schiff base</keyword>
<evidence type="ECO:0000256" key="6">
    <source>
        <dbReference type="ARBA" id="ARBA00023145"/>
    </source>
</evidence>
<dbReference type="AlphaFoldDB" id="A0A0G1HGW9"/>
<dbReference type="STRING" id="1619110.UW36_C0001G0071"/>
<evidence type="ECO:0000256" key="3">
    <source>
        <dbReference type="ARBA" id="ARBA00022813"/>
    </source>
</evidence>
<evidence type="ECO:0000256" key="1">
    <source>
        <dbReference type="ARBA" id="ARBA00001928"/>
    </source>
</evidence>
<dbReference type="PANTHER" id="PTHR33866">
    <property type="entry name" value="S-ADENOSYLMETHIONINE DECARBOXYLASE PROENZYME"/>
    <property type="match status" value="1"/>
</dbReference>
<dbReference type="Gene3D" id="3.60.90.10">
    <property type="entry name" value="S-adenosylmethionine decarboxylase"/>
    <property type="match status" value="1"/>
</dbReference>
<sequence>MQKTRQPKYKDTRTIKFGEHLIFDAYGCDPKKLNDLKLCTKLMLDICKMGGMKKLMDPVIIDASSNEALGGKDPGGYSGFLIIQESHISVHTFVKRGFVTVDVYSCKSFKTEGVVEYLKKAFASKDEQVIKLERGLKYPADNIY</sequence>
<proteinExistence type="predicted"/>
<dbReference type="EMBL" id="LCIA01000001">
    <property type="protein sequence ID" value="KKT45773.1"/>
    <property type="molecule type" value="Genomic_DNA"/>
</dbReference>
<protein>
    <submittedName>
        <fullName evidence="10">S-adenosylmethionine decarboxylase proenzyme</fullName>
    </submittedName>
</protein>
<evidence type="ECO:0000256" key="9">
    <source>
        <dbReference type="ARBA" id="ARBA00023317"/>
    </source>
</evidence>
<evidence type="ECO:0000313" key="11">
    <source>
        <dbReference type="Proteomes" id="UP000034128"/>
    </source>
</evidence>
<organism evidence="10 11">
    <name type="scientific">candidate division WWE3 bacterium GW2011_GWA2_44_16</name>
    <dbReference type="NCBI Taxonomy" id="1619110"/>
    <lineage>
        <taxon>Bacteria</taxon>
        <taxon>Katanobacteria</taxon>
    </lineage>
</organism>
<dbReference type="GO" id="GO:0008295">
    <property type="term" value="P:spermidine biosynthetic process"/>
    <property type="evidence" value="ECO:0007669"/>
    <property type="project" value="UniProtKB-KW"/>
</dbReference>
<keyword evidence="9" id="KW-0670">Pyruvate</keyword>
<name>A0A0G1HGW9_UNCKA</name>
<evidence type="ECO:0000256" key="5">
    <source>
        <dbReference type="ARBA" id="ARBA00023115"/>
    </source>
</evidence>
<dbReference type="InterPro" id="IPR016067">
    <property type="entry name" value="S-AdoMet_deCO2ase_core"/>
</dbReference>
<dbReference type="InterPro" id="IPR003826">
    <property type="entry name" value="AdoMetDC_fam_prok"/>
</dbReference>
<reference evidence="10" key="1">
    <citation type="journal article" date="2015" name="Nature">
        <title>rRNA introns, odd ribosomes, and small enigmatic genomes across a large radiation of phyla.</title>
        <authorList>
            <person name="Brown C.T."/>
            <person name="Hug L.A."/>
            <person name="Thomas B.C."/>
            <person name="Sharon I."/>
            <person name="Castelle C.J."/>
            <person name="Singh A."/>
            <person name="Wilkins M.J."/>
            <person name="Williams K.H."/>
            <person name="Banfield J.F."/>
        </authorList>
    </citation>
    <scope>NUCLEOTIDE SEQUENCE [LARGE SCALE GENOMIC DNA]</scope>
</reference>
<dbReference type="NCBIfam" id="TIGR03330">
    <property type="entry name" value="SAM_DCase_Bsu"/>
    <property type="match status" value="1"/>
</dbReference>
<keyword evidence="4" id="KW-0745">Spermidine biosynthesis</keyword>
<comment type="caution">
    <text evidence="10">The sequence shown here is derived from an EMBL/GenBank/DDBJ whole genome shotgun (WGS) entry which is preliminary data.</text>
</comment>
<evidence type="ECO:0000256" key="7">
    <source>
        <dbReference type="ARBA" id="ARBA00023239"/>
    </source>
</evidence>
<keyword evidence="7" id="KW-0456">Lyase</keyword>
<evidence type="ECO:0000313" key="10">
    <source>
        <dbReference type="EMBL" id="KKT45773.1"/>
    </source>
</evidence>
<dbReference type="Pfam" id="PF02675">
    <property type="entry name" value="AdoMet_dc"/>
    <property type="match status" value="1"/>
</dbReference>
<accession>A0A0G1HGW9</accession>
<keyword evidence="5" id="KW-0620">Polyamine biosynthesis</keyword>
<dbReference type="GO" id="GO:0004014">
    <property type="term" value="F:adenosylmethionine decarboxylase activity"/>
    <property type="evidence" value="ECO:0007669"/>
    <property type="project" value="InterPro"/>
</dbReference>
<dbReference type="InterPro" id="IPR017716">
    <property type="entry name" value="S-AdoMet_deCOase_pro-enz"/>
</dbReference>
<dbReference type="PANTHER" id="PTHR33866:SF2">
    <property type="entry name" value="S-ADENOSYLMETHIONINE DECARBOXYLASE PROENZYME"/>
    <property type="match status" value="1"/>
</dbReference>
<evidence type="ECO:0000256" key="2">
    <source>
        <dbReference type="ARBA" id="ARBA00022793"/>
    </source>
</evidence>
<dbReference type="GO" id="GO:0005829">
    <property type="term" value="C:cytosol"/>
    <property type="evidence" value="ECO:0007669"/>
    <property type="project" value="TreeGrafter"/>
</dbReference>
<evidence type="ECO:0000256" key="8">
    <source>
        <dbReference type="ARBA" id="ARBA00023270"/>
    </source>
</evidence>
<evidence type="ECO:0000256" key="4">
    <source>
        <dbReference type="ARBA" id="ARBA00023066"/>
    </source>
</evidence>
<keyword evidence="2" id="KW-0210">Decarboxylase</keyword>
<keyword evidence="6" id="KW-0865">Zymogen</keyword>
<keyword evidence="3" id="KW-0068">Autocatalytic cleavage</keyword>
<gene>
    <name evidence="10" type="ORF">UW36_C0001G0071</name>
</gene>
<comment type="cofactor">
    <cofactor evidence="1">
        <name>pyruvate</name>
        <dbReference type="ChEBI" id="CHEBI:15361"/>
    </cofactor>
</comment>
<dbReference type="Proteomes" id="UP000034128">
    <property type="component" value="Unassembled WGS sequence"/>
</dbReference>